<evidence type="ECO:0000259" key="2">
    <source>
        <dbReference type="Pfam" id="PF10350"/>
    </source>
</evidence>
<accession>Q8STM1</accession>
<dbReference type="InterPro" id="IPR016024">
    <property type="entry name" value="ARM-type_fold"/>
</dbReference>
<evidence type="ECO:0000256" key="1">
    <source>
        <dbReference type="ARBA" id="ARBA00010409"/>
    </source>
</evidence>
<reference evidence="3 4" key="2">
    <citation type="journal article" date="2009" name="BMC Genomics">
        <title>Identification of transcriptional signals in Encephalitozoon cuniculi widespread among Microsporidia phylum: support for accurate structural genome annotation.</title>
        <authorList>
            <person name="Peyretaillade E."/>
            <person name="Goncalves O."/>
            <person name="Terrat S."/>
            <person name="Dugat-Bony E."/>
            <person name="Wincker P."/>
            <person name="Cornman R.S."/>
            <person name="Evans J.D."/>
            <person name="Delbac F."/>
            <person name="Peyret P."/>
        </authorList>
    </citation>
    <scope>NUCLEOTIDE SEQUENCE [LARGE SCALE GENOMIC DNA]</scope>
    <source>
        <strain evidence="3 4">GB-M1</strain>
    </source>
</reference>
<reference evidence="3 4" key="1">
    <citation type="journal article" date="2001" name="Nature">
        <title>Genome sequence and gene compaction of the eukaryote parasite Encephalitozoon cuniculi.</title>
        <authorList>
            <person name="Katinka M.D."/>
            <person name="Duprat S."/>
            <person name="Cornillot E."/>
            <person name="Metenier G."/>
            <person name="Thomarat F."/>
            <person name="Prensier G."/>
            <person name="Barbe V."/>
            <person name="Peyretaillade E."/>
            <person name="Brottier P."/>
            <person name="Wincker P."/>
            <person name="Delbac F."/>
            <person name="El Alaoui H."/>
            <person name="Peyret P."/>
            <person name="Saurin W."/>
            <person name="Gouy M."/>
            <person name="Weissenbach J."/>
            <person name="Vivares C.P."/>
        </authorList>
    </citation>
    <scope>NUCLEOTIDE SEQUENCE [LARGE SCALE GENOMIC DNA]</scope>
    <source>
        <strain evidence="3 4">GB-M1</strain>
    </source>
</reference>
<sequence length="868" mass="100550">MDSCWNAKDLFLLALEVGNLHTIGYKEIMSMDLESGMEISCTRESGEEVRFGHLWRYKEEEAKTRFRLCLVEVQLGRCPKEAVDHLLLLLSGADKASQLAIFLMFYKLAVKYKVYDGRVLHKCKTHLHLIHLRRAVLKTLIAYSLNRVDLVFNEFTGEEVMEMNLLCPKDLNPADPDSIRAVKRLFSSMNKASFRYSKRILKSMDERFFVYLPDKLNSTGYSHLRELLGKLSPDRARSIIKIVGDESVARLFLPLKMHDPQRFFTYRSVEVRIESLRHIDGVGLMRRFLEVNQFIYSRSMLKLLIKYFRLWLKEKVEEKHKLRTMYLEVISPMLRSTNASRRVLGVYLMDSLVAEGIIEFPGCAQLLFDSDHEVRMIICKHSTKILLGLEEMSVKIESHQSHDVHGCVEYIKSCQSRWFVGHLKSVFDSHMKDFVSGKKSMEEISIYGLLNMLSETKEHDIITWVDIVYDCCFKRLSDVIHGQEDDSLIVYWKNMRECCSYYCGMVLSGNKALSARLVQVLLHINHLGVVLQVSQYLNMVFKNMAFEEDELLEIVEVSFNRIESCKAIVRRSGGIPLLFASILRSYPSILERILKRLLELVETGESSAKIHCLNILSRIIEDGCLNSKLPLQIEELFGIAFKCSRSNLWAIRNIGIEIFSNLVQKAFDRGPEGIVSMAHAGLRSLLRKELSLCRDKRDDVLALLILHLYGRMRELNGEETEAVWRLSERGGVVGLKSRNICTKKEWKMPAQPRVKMVFNPKLSEGEVLLRVLILLDSEHVEERGMAESYMENVYGLSSYSEEYLKHYTVWRICRIGYQEAAAQRLREYSLNIERSLSCFFKDSPSNERFDLEHAISLMEMYRGQENLI</sequence>
<dbReference type="PANTHER" id="PTHR14387">
    <property type="entry name" value="THADA/DEATH RECEPTOR INTERACTING PROTEIN"/>
    <property type="match status" value="1"/>
</dbReference>
<dbReference type="KEGG" id="ecu:ECU09_1670"/>
<dbReference type="InParanoid" id="Q8STM1"/>
<organism evidence="3 4">
    <name type="scientific">Encephalitozoon cuniculi (strain GB-M1)</name>
    <name type="common">Microsporidian parasite</name>
    <dbReference type="NCBI Taxonomy" id="284813"/>
    <lineage>
        <taxon>Eukaryota</taxon>
        <taxon>Fungi</taxon>
        <taxon>Fungi incertae sedis</taxon>
        <taxon>Microsporidia</taxon>
        <taxon>Unikaryonidae</taxon>
        <taxon>Encephalitozoon</taxon>
    </lineage>
</organism>
<dbReference type="OrthoDB" id="73997at2759"/>
<dbReference type="GO" id="GO:0030488">
    <property type="term" value="P:tRNA methylation"/>
    <property type="evidence" value="ECO:0007669"/>
    <property type="project" value="TreeGrafter"/>
</dbReference>
<keyword evidence="4" id="KW-1185">Reference proteome</keyword>
<dbReference type="SUPFAM" id="SSF48371">
    <property type="entry name" value="ARM repeat"/>
    <property type="match status" value="1"/>
</dbReference>
<protein>
    <recommendedName>
        <fullName evidence="2">DUF2428 domain-containing protein</fullName>
    </recommendedName>
</protein>
<dbReference type="RefSeq" id="NP_001402420.1">
    <property type="nucleotide sequence ID" value="NM_001415484.1"/>
</dbReference>
<name>Q8STM1_ENCCU</name>
<dbReference type="Pfam" id="PF10350">
    <property type="entry name" value="DUF2428"/>
    <property type="match status" value="1"/>
</dbReference>
<comment type="similarity">
    <text evidence="1">Belongs to the THADA family.</text>
</comment>
<dbReference type="EMBL" id="AL590451">
    <property type="protein sequence ID" value="CAD27139.2"/>
    <property type="molecule type" value="Genomic_DNA"/>
</dbReference>
<evidence type="ECO:0000313" key="3">
    <source>
        <dbReference type="EMBL" id="CAD27139.2"/>
    </source>
</evidence>
<dbReference type="GO" id="GO:0005829">
    <property type="term" value="C:cytosol"/>
    <property type="evidence" value="ECO:0007669"/>
    <property type="project" value="TreeGrafter"/>
</dbReference>
<dbReference type="AlphaFoldDB" id="Q8STM1"/>
<dbReference type="HOGENOM" id="CLU_332333_0_0_1"/>
<feature type="domain" description="DUF2428" evidence="2">
    <location>
        <begin position="511"/>
        <end position="650"/>
    </location>
</feature>
<dbReference type="InterPro" id="IPR051954">
    <property type="entry name" value="tRNA_methyltransferase_THADA"/>
</dbReference>
<dbReference type="Proteomes" id="UP000000819">
    <property type="component" value="Chromosome IX"/>
</dbReference>
<evidence type="ECO:0000313" key="4">
    <source>
        <dbReference type="Proteomes" id="UP000000819"/>
    </source>
</evidence>
<dbReference type="GeneID" id="860506"/>
<gene>
    <name evidence="3" type="ordered locus">ECU09_1670</name>
</gene>
<dbReference type="InterPro" id="IPR019442">
    <property type="entry name" value="THADA/TRM732_DUF2428"/>
</dbReference>
<dbReference type="VEuPathDB" id="MicrosporidiaDB:ECU09_1670"/>
<dbReference type="PANTHER" id="PTHR14387:SF0">
    <property type="entry name" value="DUF2428 DOMAIN-CONTAINING PROTEIN"/>
    <property type="match status" value="1"/>
</dbReference>
<proteinExistence type="inferred from homology"/>